<dbReference type="EMBL" id="AZRL01000017">
    <property type="protein sequence ID" value="PNR95863.1"/>
    <property type="molecule type" value="Genomic_DNA"/>
</dbReference>
<dbReference type="GO" id="GO:0015627">
    <property type="term" value="C:type II protein secretion system complex"/>
    <property type="evidence" value="ECO:0007669"/>
    <property type="project" value="TreeGrafter"/>
</dbReference>
<proteinExistence type="predicted"/>
<dbReference type="SMART" id="SM00278">
    <property type="entry name" value="HhH1"/>
    <property type="match status" value="3"/>
</dbReference>
<dbReference type="InterPro" id="IPR004509">
    <property type="entry name" value="Competence_ComEA_HhH"/>
</dbReference>
<dbReference type="SUPFAM" id="SSF47781">
    <property type="entry name" value="RuvA domain 2-like"/>
    <property type="match status" value="2"/>
</dbReference>
<reference evidence="2 3" key="1">
    <citation type="submission" date="2013-12" db="EMBL/GenBank/DDBJ databases">
        <title>Comparative genomics of Petrotoga isolates.</title>
        <authorList>
            <person name="Nesbo C.L."/>
            <person name="Charchuk R."/>
            <person name="Chow K."/>
        </authorList>
    </citation>
    <scope>NUCLEOTIDE SEQUENCE [LARGE SCALE GENOMIC DNA]</scope>
    <source>
        <strain evidence="2 3">DSM 13574</strain>
    </source>
</reference>
<dbReference type="OrthoDB" id="9790239at2"/>
<sequence length="171" mass="19169">MRKKLLFPVLSIILIFLLGILALDQYQVGEEAASNRWQENKIDLLSASVEELIRLPGIGPAKAQAIINYRQEKGFREIEDIMNVSGIGEKTFSNIKDYIYLSEVVYEIVDDKININEASSEELESLPGIGKVSAQKIIEYRAIKRINSLDDLGKIGIPSSTIEKIEGKIVF</sequence>
<dbReference type="InterPro" id="IPR051675">
    <property type="entry name" value="Endo/Exo/Phosphatase_dom_1"/>
</dbReference>
<gene>
    <name evidence="2" type="ORF">X929_06715</name>
</gene>
<comment type="caution">
    <text evidence="2">The sequence shown here is derived from an EMBL/GenBank/DDBJ whole genome shotgun (WGS) entry which is preliminary data.</text>
</comment>
<evidence type="ECO:0000259" key="1">
    <source>
        <dbReference type="SMART" id="SM00278"/>
    </source>
</evidence>
<evidence type="ECO:0000313" key="2">
    <source>
        <dbReference type="EMBL" id="PNR95863.1"/>
    </source>
</evidence>
<name>A0A2K1NZ98_9BACT</name>
<dbReference type="RefSeq" id="WP_103067232.1">
    <property type="nucleotide sequence ID" value="NZ_AZRL01000017.1"/>
</dbReference>
<dbReference type="AlphaFoldDB" id="A0A2K1NZ98"/>
<feature type="domain" description="Helix-hairpin-helix DNA-binding motif class 1" evidence="1">
    <location>
        <begin position="79"/>
        <end position="98"/>
    </location>
</feature>
<dbReference type="PANTHER" id="PTHR21180:SF32">
    <property type="entry name" value="ENDONUCLEASE_EXONUCLEASE_PHOSPHATASE FAMILY DOMAIN-CONTAINING PROTEIN 1"/>
    <property type="match status" value="1"/>
</dbReference>
<organism evidence="2 3">
    <name type="scientific">Petrotoga olearia DSM 13574</name>
    <dbReference type="NCBI Taxonomy" id="1122955"/>
    <lineage>
        <taxon>Bacteria</taxon>
        <taxon>Thermotogati</taxon>
        <taxon>Thermotogota</taxon>
        <taxon>Thermotogae</taxon>
        <taxon>Petrotogales</taxon>
        <taxon>Petrotogaceae</taxon>
        <taxon>Petrotoga</taxon>
    </lineage>
</organism>
<dbReference type="InterPro" id="IPR003583">
    <property type="entry name" value="Hlx-hairpin-Hlx_DNA-bd_motif"/>
</dbReference>
<accession>A0A2K1NZ98</accession>
<dbReference type="PANTHER" id="PTHR21180">
    <property type="entry name" value="ENDONUCLEASE/EXONUCLEASE/PHOSPHATASE FAMILY DOMAIN-CONTAINING PROTEIN 1"/>
    <property type="match status" value="1"/>
</dbReference>
<dbReference type="Pfam" id="PF12836">
    <property type="entry name" value="HHH_3"/>
    <property type="match status" value="2"/>
</dbReference>
<evidence type="ECO:0000313" key="3">
    <source>
        <dbReference type="Proteomes" id="UP000236434"/>
    </source>
</evidence>
<dbReference type="GO" id="GO:0003677">
    <property type="term" value="F:DNA binding"/>
    <property type="evidence" value="ECO:0007669"/>
    <property type="project" value="InterPro"/>
</dbReference>
<feature type="domain" description="Helix-hairpin-helix DNA-binding motif class 1" evidence="1">
    <location>
        <begin position="50"/>
        <end position="69"/>
    </location>
</feature>
<feature type="domain" description="Helix-hairpin-helix DNA-binding motif class 1" evidence="1">
    <location>
        <begin position="121"/>
        <end position="140"/>
    </location>
</feature>
<dbReference type="InterPro" id="IPR010994">
    <property type="entry name" value="RuvA_2-like"/>
</dbReference>
<dbReference type="GO" id="GO:0006281">
    <property type="term" value="P:DNA repair"/>
    <property type="evidence" value="ECO:0007669"/>
    <property type="project" value="InterPro"/>
</dbReference>
<dbReference type="NCBIfam" id="TIGR00426">
    <property type="entry name" value="competence protein ComEA helix-hairpin-helix repeat region"/>
    <property type="match status" value="1"/>
</dbReference>
<dbReference type="Proteomes" id="UP000236434">
    <property type="component" value="Unassembled WGS sequence"/>
</dbReference>
<dbReference type="GO" id="GO:0015628">
    <property type="term" value="P:protein secretion by the type II secretion system"/>
    <property type="evidence" value="ECO:0007669"/>
    <property type="project" value="TreeGrafter"/>
</dbReference>
<dbReference type="Gene3D" id="1.10.150.320">
    <property type="entry name" value="Photosystem II 12 kDa extrinsic protein"/>
    <property type="match status" value="2"/>
</dbReference>
<protein>
    <submittedName>
        <fullName evidence="2">Competence protein ComEA</fullName>
    </submittedName>
</protein>